<dbReference type="Proteomes" id="UP000001191">
    <property type="component" value="Chromosome"/>
</dbReference>
<dbReference type="GO" id="GO:0005524">
    <property type="term" value="F:ATP binding"/>
    <property type="evidence" value="ECO:0007669"/>
    <property type="project" value="InterPro"/>
</dbReference>
<accession>B2J9I1</accession>
<reference evidence="5" key="1">
    <citation type="submission" date="2008-04" db="EMBL/GenBank/DDBJ databases">
        <title>Complete sequence of chromosome of Nostoc punctiforme ATCC 29133.</title>
        <authorList>
            <consortium name="US DOE Joint Genome Institute"/>
            <person name="Copeland A."/>
            <person name="Lucas S."/>
            <person name="Lapidus A."/>
            <person name="Glavina del Rio T."/>
            <person name="Dalin E."/>
            <person name="Tice H."/>
            <person name="Pitluck S."/>
            <person name="Chain P."/>
            <person name="Malfatti S."/>
            <person name="Shin M."/>
            <person name="Vergez L."/>
            <person name="Schmutz J."/>
            <person name="Larimer F."/>
            <person name="Land M."/>
            <person name="Hauser L."/>
            <person name="Kyrpides N."/>
            <person name="Kim E."/>
            <person name="Meeks J.C."/>
            <person name="Elhai J."/>
            <person name="Campbell E.L."/>
            <person name="Thiel T."/>
            <person name="Longmire J."/>
            <person name="Potts M."/>
            <person name="Atlas R."/>
        </authorList>
    </citation>
    <scope>NUCLEOTIDE SEQUENCE [LARGE SCALE GENOMIC DNA]</scope>
    <source>
        <strain evidence="5">ATCC 29133 / PCC 73102</strain>
    </source>
</reference>
<dbReference type="InterPro" id="IPR019200">
    <property type="entry name" value="ATP_adenylylTrfase_C"/>
</dbReference>
<dbReference type="EMBL" id="CP001037">
    <property type="protein sequence ID" value="ACC79480.1"/>
    <property type="molecule type" value="Genomic_DNA"/>
</dbReference>
<protein>
    <submittedName>
        <fullName evidence="4">Ap4A phosphorylase II</fullName>
        <ecNumber evidence="4">2.7.7.53</ecNumber>
    </submittedName>
</protein>
<dbReference type="EC" id="2.7.7.53" evidence="4"/>
<dbReference type="InterPro" id="IPR043171">
    <property type="entry name" value="Ap4A_phos1/2-like"/>
</dbReference>
<organism evidence="4 5">
    <name type="scientific">Nostoc punctiforme (strain ATCC 29133 / PCC 73102)</name>
    <dbReference type="NCBI Taxonomy" id="63737"/>
    <lineage>
        <taxon>Bacteria</taxon>
        <taxon>Bacillati</taxon>
        <taxon>Cyanobacteriota</taxon>
        <taxon>Cyanophyceae</taxon>
        <taxon>Nostocales</taxon>
        <taxon>Nostocaceae</taxon>
        <taxon>Nostoc</taxon>
    </lineage>
</organism>
<dbReference type="AlphaFoldDB" id="B2J9I1"/>
<dbReference type="PANTHER" id="PTHR38420">
    <property type="entry name" value="AP-4-A PHOSPHORYLASE II"/>
    <property type="match status" value="1"/>
</dbReference>
<keyword evidence="4" id="KW-0548">Nucleotidyltransferase</keyword>
<dbReference type="SUPFAM" id="SSF54197">
    <property type="entry name" value="HIT-like"/>
    <property type="match status" value="1"/>
</dbReference>
<evidence type="ECO:0000259" key="3">
    <source>
        <dbReference type="Pfam" id="PF19327"/>
    </source>
</evidence>
<evidence type="ECO:0000256" key="1">
    <source>
        <dbReference type="PIRSR" id="PIRSR000846-1"/>
    </source>
</evidence>
<keyword evidence="4" id="KW-0808">Transferase</keyword>
<dbReference type="STRING" id="63737.Npun_F0728"/>
<dbReference type="eggNOG" id="COG4360">
    <property type="taxonomic scope" value="Bacteria"/>
</dbReference>
<dbReference type="PhylomeDB" id="B2J9I1"/>
<dbReference type="KEGG" id="npu:Npun_F0728"/>
<dbReference type="GO" id="GO:0009117">
    <property type="term" value="P:nucleotide metabolic process"/>
    <property type="evidence" value="ECO:0007669"/>
    <property type="project" value="InterPro"/>
</dbReference>
<dbReference type="Pfam" id="PF09830">
    <property type="entry name" value="ATP_transf"/>
    <property type="match status" value="1"/>
</dbReference>
<dbReference type="Pfam" id="PF19327">
    <property type="entry name" value="Ap4A_phos_N"/>
    <property type="match status" value="1"/>
</dbReference>
<evidence type="ECO:0000313" key="5">
    <source>
        <dbReference type="Proteomes" id="UP000001191"/>
    </source>
</evidence>
<evidence type="ECO:0000259" key="2">
    <source>
        <dbReference type="Pfam" id="PF09830"/>
    </source>
</evidence>
<feature type="domain" description="Ap4A phosphorylase 1/2 N-terminal" evidence="3">
    <location>
        <begin position="5"/>
        <end position="180"/>
    </location>
</feature>
<dbReference type="OrthoDB" id="421767at2"/>
<dbReference type="HOGENOM" id="CLU_049915_3_0_3"/>
<dbReference type="PANTHER" id="PTHR38420:SF1">
    <property type="entry name" value="PUTATIVE (AFU_ORTHOLOGUE AFUA_5G14690)-RELATED"/>
    <property type="match status" value="1"/>
</dbReference>
<dbReference type="EnsemblBacteria" id="ACC79480">
    <property type="protein sequence ID" value="ACC79480"/>
    <property type="gene ID" value="Npun_F0728"/>
</dbReference>
<dbReference type="InterPro" id="IPR045759">
    <property type="entry name" value="Ap4A_phos1/2_N"/>
</dbReference>
<dbReference type="RefSeq" id="WP_012407505.1">
    <property type="nucleotide sequence ID" value="NC_010628.1"/>
</dbReference>
<gene>
    <name evidence="4" type="ordered locus">Npun_F0728</name>
</gene>
<evidence type="ECO:0000313" key="4">
    <source>
        <dbReference type="EMBL" id="ACC79480.1"/>
    </source>
</evidence>
<reference evidence="4 5" key="2">
    <citation type="journal article" date="2013" name="Plant Physiol.">
        <title>A Nostoc punctiforme Sugar Transporter Necessary to Establish a Cyanobacterium-Plant Symbiosis.</title>
        <authorList>
            <person name="Ekman M."/>
            <person name="Picossi S."/>
            <person name="Campbell E.L."/>
            <person name="Meeks J.C."/>
            <person name="Flores E."/>
        </authorList>
    </citation>
    <scope>NUCLEOTIDE SEQUENCE [LARGE SCALE GENOMIC DNA]</scope>
    <source>
        <strain evidence="5">ATCC 29133 / PCC 73102</strain>
    </source>
</reference>
<dbReference type="Gene3D" id="3.30.428.70">
    <property type="match status" value="1"/>
</dbReference>
<dbReference type="InterPro" id="IPR009163">
    <property type="entry name" value="Ap4A_phos1/2"/>
</dbReference>
<feature type="active site" description="Nucleophile" evidence="1">
    <location>
        <position position="158"/>
    </location>
</feature>
<proteinExistence type="predicted"/>
<feature type="domain" description="ATP adenylyltransferase C-terminal" evidence="2">
    <location>
        <begin position="193"/>
        <end position="297"/>
    </location>
</feature>
<dbReference type="InterPro" id="IPR036265">
    <property type="entry name" value="HIT-like_sf"/>
</dbReference>
<dbReference type="PIRSF" id="PIRSF000846">
    <property type="entry name" value="ATP_adenylyltr"/>
    <property type="match status" value="1"/>
</dbReference>
<keyword evidence="5" id="KW-1185">Reference proteome</keyword>
<dbReference type="GO" id="GO:0003877">
    <property type="term" value="F:ATP:ADP adenylyltransferase activity"/>
    <property type="evidence" value="ECO:0007669"/>
    <property type="project" value="UniProtKB-EC"/>
</dbReference>
<name>B2J9I1_NOSP7</name>
<sequence length="298" mass="33142">MPQGKILLKPGTLWKSVKERTEHALQCGALLSIPTEFEFIEQDGIRFLVRILSNLNRKKAAKEKQEKQSVVSGQEFNPFLPYEEDLFVADISDTHVCILNKYNVVDRHLLIITRAFEEQESLLTLEDFAAMWACLADFDGLAFYNSGKSAGASQRHKHLQLVPLPLVPSGPQIPIEPLLKAGQFQEANVTLAKLPFVNAFAPLNPDWMRSPFTAAQATLEVYRSLLGAVGLDAKQLGAYNLLATREWMLIVPRSQEHFESISVNSLGFAGTLLVRNAAEMEILKAQGPMTILKNVAIS</sequence>